<name>A0A9P8YDP4_9PEZI</name>
<organism evidence="8 9">
    <name type="scientific">Microdochium trichocladiopsis</name>
    <dbReference type="NCBI Taxonomy" id="1682393"/>
    <lineage>
        <taxon>Eukaryota</taxon>
        <taxon>Fungi</taxon>
        <taxon>Dikarya</taxon>
        <taxon>Ascomycota</taxon>
        <taxon>Pezizomycotina</taxon>
        <taxon>Sordariomycetes</taxon>
        <taxon>Xylariomycetidae</taxon>
        <taxon>Xylariales</taxon>
        <taxon>Microdochiaceae</taxon>
        <taxon>Microdochium</taxon>
    </lineage>
</organism>
<comment type="similarity">
    <text evidence="5">Belongs to the SAT4 family.</text>
</comment>
<dbReference type="PANTHER" id="PTHR33048:SF19">
    <property type="entry name" value="MEMBRANE PROTEIN PTH11-LIKE, PUTATIVE (AFU_ORTHOLOGUE AFUA_1G14080)-RELATED"/>
    <property type="match status" value="1"/>
</dbReference>
<protein>
    <recommendedName>
        <fullName evidence="7">Rhodopsin domain-containing protein</fullName>
    </recommendedName>
</protein>
<reference evidence="8" key="1">
    <citation type="journal article" date="2021" name="Nat. Commun.">
        <title>Genetic determinants of endophytism in the Arabidopsis root mycobiome.</title>
        <authorList>
            <person name="Mesny F."/>
            <person name="Miyauchi S."/>
            <person name="Thiergart T."/>
            <person name="Pickel B."/>
            <person name="Atanasova L."/>
            <person name="Karlsson M."/>
            <person name="Huettel B."/>
            <person name="Barry K.W."/>
            <person name="Haridas S."/>
            <person name="Chen C."/>
            <person name="Bauer D."/>
            <person name="Andreopoulos W."/>
            <person name="Pangilinan J."/>
            <person name="LaButti K."/>
            <person name="Riley R."/>
            <person name="Lipzen A."/>
            <person name="Clum A."/>
            <person name="Drula E."/>
            <person name="Henrissat B."/>
            <person name="Kohler A."/>
            <person name="Grigoriev I.V."/>
            <person name="Martin F.M."/>
            <person name="Hacquard S."/>
        </authorList>
    </citation>
    <scope>NUCLEOTIDE SEQUENCE</scope>
    <source>
        <strain evidence="8">MPI-CAGE-CH-0230</strain>
    </source>
</reference>
<evidence type="ECO:0000259" key="7">
    <source>
        <dbReference type="Pfam" id="PF20684"/>
    </source>
</evidence>
<feature type="domain" description="Rhodopsin" evidence="7">
    <location>
        <begin position="32"/>
        <end position="266"/>
    </location>
</feature>
<dbReference type="InterPro" id="IPR049326">
    <property type="entry name" value="Rhodopsin_dom_fungi"/>
</dbReference>
<dbReference type="AlphaFoldDB" id="A0A9P8YDP4"/>
<evidence type="ECO:0000256" key="2">
    <source>
        <dbReference type="ARBA" id="ARBA00022692"/>
    </source>
</evidence>
<feature type="transmembrane region" description="Helical" evidence="6">
    <location>
        <begin position="6"/>
        <end position="27"/>
    </location>
</feature>
<keyword evidence="2 6" id="KW-0812">Transmembrane</keyword>
<dbReference type="GO" id="GO:0016020">
    <property type="term" value="C:membrane"/>
    <property type="evidence" value="ECO:0007669"/>
    <property type="project" value="UniProtKB-SubCell"/>
</dbReference>
<evidence type="ECO:0000256" key="1">
    <source>
        <dbReference type="ARBA" id="ARBA00004141"/>
    </source>
</evidence>
<feature type="transmembrane region" description="Helical" evidence="6">
    <location>
        <begin position="135"/>
        <end position="156"/>
    </location>
</feature>
<evidence type="ECO:0000256" key="4">
    <source>
        <dbReference type="ARBA" id="ARBA00023136"/>
    </source>
</evidence>
<keyword evidence="9" id="KW-1185">Reference proteome</keyword>
<evidence type="ECO:0000256" key="6">
    <source>
        <dbReference type="SAM" id="Phobius"/>
    </source>
</evidence>
<keyword evidence="4 6" id="KW-0472">Membrane</keyword>
<gene>
    <name evidence="8" type="ORF">B0I36DRAFT_373258</name>
</gene>
<dbReference type="InterPro" id="IPR052337">
    <property type="entry name" value="SAT4-like"/>
</dbReference>
<evidence type="ECO:0000313" key="9">
    <source>
        <dbReference type="Proteomes" id="UP000756346"/>
    </source>
</evidence>
<comment type="subcellular location">
    <subcellularLocation>
        <location evidence="1">Membrane</location>
        <topology evidence="1">Multi-pass membrane protein</topology>
    </subcellularLocation>
</comment>
<proteinExistence type="inferred from homology"/>
<evidence type="ECO:0000313" key="8">
    <source>
        <dbReference type="EMBL" id="KAH7036010.1"/>
    </source>
</evidence>
<evidence type="ECO:0000256" key="5">
    <source>
        <dbReference type="ARBA" id="ARBA00038359"/>
    </source>
</evidence>
<dbReference type="PANTHER" id="PTHR33048">
    <property type="entry name" value="PTH11-LIKE INTEGRAL MEMBRANE PROTEIN (AFU_ORTHOLOGUE AFUA_5G11245)"/>
    <property type="match status" value="1"/>
</dbReference>
<feature type="transmembrane region" description="Helical" evidence="6">
    <location>
        <begin position="252"/>
        <end position="274"/>
    </location>
</feature>
<dbReference type="GeneID" id="70189717"/>
<dbReference type="Proteomes" id="UP000756346">
    <property type="component" value="Unassembled WGS sequence"/>
</dbReference>
<dbReference type="OrthoDB" id="2988756at2759"/>
<sequence length="339" mass="37246">MALNQTTAIDVACALLCSILIMSRCAYRAAFRCHGHALCHRRWRIDDFYMAFALLPLVARTVSIVISFSLNPDQSTSTPDDADAAEAGVGVGQLAQDWVTARKLLLPSRLCYAMFSLCSHFTNDWFNPWAWGARMVLALWWIIVLSFIVIVIVTFAECNPLSLAWELSAPGEQPPGCSLGIWNLLTMASTNIVTDLALIMLPFPILRNLSLGRKTKIQLGFLFGIGGIVVIITVIRIPFILISSVSQRTRSVWAAVEILCACIVANTAFFYAVAKDIKGHHHKSQSGSSAIPPGNFYLQSLPSTTRCDRTKKLGTLARQKDDSLHHGGLQPTNLLLLCS</sequence>
<evidence type="ECO:0000256" key="3">
    <source>
        <dbReference type="ARBA" id="ARBA00022989"/>
    </source>
</evidence>
<dbReference type="Pfam" id="PF20684">
    <property type="entry name" value="Fung_rhodopsin"/>
    <property type="match status" value="1"/>
</dbReference>
<accession>A0A9P8YDP4</accession>
<feature type="transmembrane region" description="Helical" evidence="6">
    <location>
        <begin position="217"/>
        <end position="240"/>
    </location>
</feature>
<dbReference type="EMBL" id="JAGTJQ010000003">
    <property type="protein sequence ID" value="KAH7036010.1"/>
    <property type="molecule type" value="Genomic_DNA"/>
</dbReference>
<dbReference type="RefSeq" id="XP_046016103.1">
    <property type="nucleotide sequence ID" value="XM_046160171.1"/>
</dbReference>
<comment type="caution">
    <text evidence="8">The sequence shown here is derived from an EMBL/GenBank/DDBJ whole genome shotgun (WGS) entry which is preliminary data.</text>
</comment>
<keyword evidence="3 6" id="KW-1133">Transmembrane helix</keyword>
<feature type="transmembrane region" description="Helical" evidence="6">
    <location>
        <begin position="48"/>
        <end position="70"/>
    </location>
</feature>